<dbReference type="PRINTS" id="PR01003">
    <property type="entry name" value="FLGFLIH"/>
</dbReference>
<evidence type="ECO:0000259" key="10">
    <source>
        <dbReference type="Pfam" id="PF02108"/>
    </source>
</evidence>
<evidence type="ECO:0000256" key="4">
    <source>
        <dbReference type="ARBA" id="ARBA00022448"/>
    </source>
</evidence>
<gene>
    <name evidence="11" type="ordered locus">Dtox_0690</name>
</gene>
<sequence length="249" mass="28113">MQLSYNKIIKKATVSENDALHLQLRKEFAKEAARESADAEVQKILSATREKAAQILEQADEKAKQITEKAQQMYEGAHQEGFEKGYREGYDKAYRDAREKVDAEAINVRNSAWEMLRSAEAERKITLSEIEEEVLALSVQIAEKLVAKQLDIDRETVLSIVQEAVLLLSDRDSFIIVANPADVEIIRQNKHMFMKFLTEAAGLKIIGDPDIDPGGCRVKTERGQIDSTLESRWQILLQSLHAQAGDEDE</sequence>
<keyword evidence="11" id="KW-0969">Cilium</keyword>
<dbReference type="InterPro" id="IPR051472">
    <property type="entry name" value="T3SS_Stator/FliH"/>
</dbReference>
<evidence type="ECO:0000256" key="2">
    <source>
        <dbReference type="ARBA" id="ARBA00004496"/>
    </source>
</evidence>
<keyword evidence="11" id="KW-0966">Cell projection</keyword>
<keyword evidence="8" id="KW-1006">Bacterial flagellum protein export</keyword>
<dbReference type="RefSeq" id="WP_015756322.1">
    <property type="nucleotide sequence ID" value="NC_013216.1"/>
</dbReference>
<dbReference type="GO" id="GO:0015031">
    <property type="term" value="P:protein transport"/>
    <property type="evidence" value="ECO:0007669"/>
    <property type="project" value="UniProtKB-KW"/>
</dbReference>
<dbReference type="OrthoDB" id="1805933at2"/>
<comment type="similarity">
    <text evidence="3">Belongs to the FliH family.</text>
</comment>
<evidence type="ECO:0000256" key="3">
    <source>
        <dbReference type="ARBA" id="ARBA00006602"/>
    </source>
</evidence>
<dbReference type="GO" id="GO:0009288">
    <property type="term" value="C:bacterial-type flagellum"/>
    <property type="evidence" value="ECO:0007669"/>
    <property type="project" value="InterPro"/>
</dbReference>
<comment type="subcellular location">
    <subcellularLocation>
        <location evidence="2">Cytoplasm</location>
    </subcellularLocation>
</comment>
<dbReference type="Pfam" id="PF02108">
    <property type="entry name" value="FliH"/>
    <property type="match status" value="1"/>
</dbReference>
<dbReference type="InterPro" id="IPR000563">
    <property type="entry name" value="Flag_FliH"/>
</dbReference>
<organism evidence="11 12">
    <name type="scientific">Desulfofarcimen acetoxidans (strain ATCC 49208 / DSM 771 / KCTC 5769 / VKM B-1644 / 5575)</name>
    <name type="common">Desulfotomaculum acetoxidans</name>
    <dbReference type="NCBI Taxonomy" id="485916"/>
    <lineage>
        <taxon>Bacteria</taxon>
        <taxon>Bacillati</taxon>
        <taxon>Bacillota</taxon>
        <taxon>Clostridia</taxon>
        <taxon>Eubacteriales</taxon>
        <taxon>Peptococcaceae</taxon>
        <taxon>Desulfofarcimen</taxon>
    </lineage>
</organism>
<dbReference type="GO" id="GO:0003774">
    <property type="term" value="F:cytoskeletal motor activity"/>
    <property type="evidence" value="ECO:0007669"/>
    <property type="project" value="InterPro"/>
</dbReference>
<feature type="coiled-coil region" evidence="9">
    <location>
        <begin position="49"/>
        <end position="76"/>
    </location>
</feature>
<dbReference type="eggNOG" id="COG1317">
    <property type="taxonomic scope" value="Bacteria"/>
</dbReference>
<dbReference type="EMBL" id="CP001720">
    <property type="protein sequence ID" value="ACV61604.1"/>
    <property type="molecule type" value="Genomic_DNA"/>
</dbReference>
<dbReference type="AlphaFoldDB" id="C8W1F9"/>
<dbReference type="InterPro" id="IPR018035">
    <property type="entry name" value="Flagellar_FliH/T3SS_HrpE"/>
</dbReference>
<proteinExistence type="inferred from homology"/>
<dbReference type="SUPFAM" id="SSF160527">
    <property type="entry name" value="V-type ATPase subunit E-like"/>
    <property type="match status" value="1"/>
</dbReference>
<keyword evidence="5" id="KW-0963">Cytoplasm</keyword>
<reference evidence="11 12" key="1">
    <citation type="journal article" date="2009" name="Stand. Genomic Sci.">
        <title>Complete genome sequence of Desulfotomaculum acetoxidans type strain (5575).</title>
        <authorList>
            <person name="Spring S."/>
            <person name="Lapidus A."/>
            <person name="Schroder M."/>
            <person name="Gleim D."/>
            <person name="Sims D."/>
            <person name="Meincke L."/>
            <person name="Glavina Del Rio T."/>
            <person name="Tice H."/>
            <person name="Copeland A."/>
            <person name="Cheng J.F."/>
            <person name="Lucas S."/>
            <person name="Chen F."/>
            <person name="Nolan M."/>
            <person name="Bruce D."/>
            <person name="Goodwin L."/>
            <person name="Pitluck S."/>
            <person name="Ivanova N."/>
            <person name="Mavromatis K."/>
            <person name="Mikhailova N."/>
            <person name="Pati A."/>
            <person name="Chen A."/>
            <person name="Palaniappan K."/>
            <person name="Land M."/>
            <person name="Hauser L."/>
            <person name="Chang Y.J."/>
            <person name="Jeffries C.D."/>
            <person name="Chain P."/>
            <person name="Saunders E."/>
            <person name="Brettin T."/>
            <person name="Detter J.C."/>
            <person name="Goker M."/>
            <person name="Bristow J."/>
            <person name="Eisen J.A."/>
            <person name="Markowitz V."/>
            <person name="Hugenholtz P."/>
            <person name="Kyrpides N.C."/>
            <person name="Klenk H.P."/>
            <person name="Han C."/>
        </authorList>
    </citation>
    <scope>NUCLEOTIDE SEQUENCE [LARGE SCALE GENOMIC DNA]</scope>
    <source>
        <strain evidence="12">ATCC 49208 / DSM 771 / VKM B-1644</strain>
    </source>
</reference>
<evidence type="ECO:0000313" key="12">
    <source>
        <dbReference type="Proteomes" id="UP000002217"/>
    </source>
</evidence>
<keyword evidence="4" id="KW-0813">Transport</keyword>
<keyword evidence="11" id="KW-0282">Flagellum</keyword>
<dbReference type="GO" id="GO:0071973">
    <property type="term" value="P:bacterial-type flagellum-dependent cell motility"/>
    <property type="evidence" value="ECO:0007669"/>
    <property type="project" value="InterPro"/>
</dbReference>
<dbReference type="HOGENOM" id="CLU_062625_1_1_9"/>
<dbReference type="STRING" id="485916.Dtox_0690"/>
<evidence type="ECO:0000256" key="7">
    <source>
        <dbReference type="ARBA" id="ARBA00022927"/>
    </source>
</evidence>
<keyword evidence="6" id="KW-1005">Bacterial flagellum biogenesis</keyword>
<dbReference type="Proteomes" id="UP000002217">
    <property type="component" value="Chromosome"/>
</dbReference>
<dbReference type="PANTHER" id="PTHR34982">
    <property type="entry name" value="YOP PROTEINS TRANSLOCATION PROTEIN L"/>
    <property type="match status" value="1"/>
</dbReference>
<keyword evidence="7" id="KW-0653">Protein transport</keyword>
<evidence type="ECO:0000256" key="5">
    <source>
        <dbReference type="ARBA" id="ARBA00022490"/>
    </source>
</evidence>
<dbReference type="PANTHER" id="PTHR34982:SF1">
    <property type="entry name" value="FLAGELLAR ASSEMBLY PROTEIN FLIH"/>
    <property type="match status" value="1"/>
</dbReference>
<dbReference type="GO" id="GO:0005829">
    <property type="term" value="C:cytosol"/>
    <property type="evidence" value="ECO:0007669"/>
    <property type="project" value="TreeGrafter"/>
</dbReference>
<comment type="function">
    <text evidence="1">Needed for flagellar regrowth and assembly.</text>
</comment>
<evidence type="ECO:0000313" key="11">
    <source>
        <dbReference type="EMBL" id="ACV61604.1"/>
    </source>
</evidence>
<feature type="domain" description="Flagellar assembly protein FliH/Type III secretion system HrpE" evidence="10">
    <location>
        <begin position="114"/>
        <end position="234"/>
    </location>
</feature>
<keyword evidence="9" id="KW-0175">Coiled coil</keyword>
<dbReference type="KEGG" id="dae:Dtox_0690"/>
<evidence type="ECO:0000256" key="9">
    <source>
        <dbReference type="SAM" id="Coils"/>
    </source>
</evidence>
<evidence type="ECO:0000256" key="6">
    <source>
        <dbReference type="ARBA" id="ARBA00022795"/>
    </source>
</evidence>
<name>C8W1F9_DESAS</name>
<evidence type="ECO:0000256" key="8">
    <source>
        <dbReference type="ARBA" id="ARBA00023225"/>
    </source>
</evidence>
<protein>
    <submittedName>
        <fullName evidence="11">Flagellar assembly protein FliH</fullName>
    </submittedName>
</protein>
<keyword evidence="12" id="KW-1185">Reference proteome</keyword>
<accession>C8W1F9</accession>
<dbReference type="GO" id="GO:0044781">
    <property type="term" value="P:bacterial-type flagellum organization"/>
    <property type="evidence" value="ECO:0007669"/>
    <property type="project" value="UniProtKB-KW"/>
</dbReference>
<evidence type="ECO:0000256" key="1">
    <source>
        <dbReference type="ARBA" id="ARBA00003041"/>
    </source>
</evidence>